<gene>
    <name evidence="2" type="ORF">Ahu01nite_068760</name>
</gene>
<dbReference type="SUPFAM" id="SSF51556">
    <property type="entry name" value="Metallo-dependent hydrolases"/>
    <property type="match status" value="1"/>
</dbReference>
<dbReference type="PANTHER" id="PTHR22642:SF2">
    <property type="entry name" value="PROTEIN LONG AFTER FAR-RED 3"/>
    <property type="match status" value="1"/>
</dbReference>
<comment type="caution">
    <text evidence="2">The sequence shown here is derived from an EMBL/GenBank/DDBJ whole genome shotgun (WGS) entry which is preliminary data.</text>
</comment>
<evidence type="ECO:0000313" key="3">
    <source>
        <dbReference type="Proteomes" id="UP000603200"/>
    </source>
</evidence>
<dbReference type="SUPFAM" id="SSF51338">
    <property type="entry name" value="Composite domain of metallo-dependent hydrolases"/>
    <property type="match status" value="1"/>
</dbReference>
<proteinExistence type="predicted"/>
<dbReference type="EMBL" id="BOMN01000097">
    <property type="protein sequence ID" value="GIE23774.1"/>
    <property type="molecule type" value="Genomic_DNA"/>
</dbReference>
<accession>A0ABQ3ZYV3</accession>
<dbReference type="Gene3D" id="3.20.20.140">
    <property type="entry name" value="Metal-dependent hydrolases"/>
    <property type="match status" value="1"/>
</dbReference>
<sequence>MTTLLVIGAIRTQDPDRPVASALAVAGSRIVAIGDLASVRRELPSRTPILEVPHVTPGFVDSHVHLLWAGRRATRLVLTDAATLLDDLAAHAAAHPGSQWIEADTELDGPLPDATELETAAPGIGVVLDIKGHDALVSTTALRRAGIGPDTPDPAGGRIERHPGGVPTGLLVEHPAVALVRAMIPAPSEAEISSWIIAGQRSLLAHGITTAVDPAVEVSALSAYGQMGRTGQLRMRVAVLPLDLHGGLAETDRLRLGPTKIFLDGGGSLGTALLSTPWPGTDGYHGNQTVSRSVLLEAASGPRGVGVHAVGDAAIDLVLDVLSVVDHPQRSHLIHAYLGPSPAAMARARQLGVAVSAHPALQWDFGAGLVRRLGATRAATANPLRDWLDAGVLVGGGSDGPGPPMSVLHGMWQARTRMVRELPSPLGPDQAVTADEALDLFTTGAAAIAGFGDGRLRVGGPADLTGLDTDPLTPDPAALLTGRVLATVVDGTVEYTV</sequence>
<dbReference type="RefSeq" id="WP_203840824.1">
    <property type="nucleotide sequence ID" value="NZ_BAAATV010000021.1"/>
</dbReference>
<dbReference type="Proteomes" id="UP000603200">
    <property type="component" value="Unassembled WGS sequence"/>
</dbReference>
<dbReference type="Gene3D" id="3.10.310.70">
    <property type="match status" value="1"/>
</dbReference>
<organism evidence="2 3">
    <name type="scientific">Winogradskya humida</name>
    <dbReference type="NCBI Taxonomy" id="113566"/>
    <lineage>
        <taxon>Bacteria</taxon>
        <taxon>Bacillati</taxon>
        <taxon>Actinomycetota</taxon>
        <taxon>Actinomycetes</taxon>
        <taxon>Micromonosporales</taxon>
        <taxon>Micromonosporaceae</taxon>
        <taxon>Winogradskya</taxon>
    </lineage>
</organism>
<evidence type="ECO:0000259" key="1">
    <source>
        <dbReference type="Pfam" id="PF07969"/>
    </source>
</evidence>
<reference evidence="2 3" key="1">
    <citation type="submission" date="2021-01" db="EMBL/GenBank/DDBJ databases">
        <title>Whole genome shotgun sequence of Actinoplanes humidus NBRC 14915.</title>
        <authorList>
            <person name="Komaki H."/>
            <person name="Tamura T."/>
        </authorList>
    </citation>
    <scope>NUCLEOTIDE SEQUENCE [LARGE SCALE GENOMIC DNA]</scope>
    <source>
        <strain evidence="2 3">NBRC 14915</strain>
    </source>
</reference>
<name>A0ABQ3ZYV3_9ACTN</name>
<evidence type="ECO:0000313" key="2">
    <source>
        <dbReference type="EMBL" id="GIE23774.1"/>
    </source>
</evidence>
<dbReference type="Gene3D" id="2.30.40.10">
    <property type="entry name" value="Urease, subunit C, domain 1"/>
    <property type="match status" value="1"/>
</dbReference>
<dbReference type="Pfam" id="PF07969">
    <property type="entry name" value="Amidohydro_3"/>
    <property type="match status" value="1"/>
</dbReference>
<keyword evidence="3" id="KW-1185">Reference proteome</keyword>
<dbReference type="InterPro" id="IPR013108">
    <property type="entry name" value="Amidohydro_3"/>
</dbReference>
<dbReference type="PANTHER" id="PTHR22642">
    <property type="entry name" value="IMIDAZOLONEPROPIONASE"/>
    <property type="match status" value="1"/>
</dbReference>
<dbReference type="InterPro" id="IPR011059">
    <property type="entry name" value="Metal-dep_hydrolase_composite"/>
</dbReference>
<protein>
    <submittedName>
        <fullName evidence="2">Amidohydrolase</fullName>
    </submittedName>
</protein>
<dbReference type="InterPro" id="IPR032466">
    <property type="entry name" value="Metal_Hydrolase"/>
</dbReference>
<feature type="domain" description="Amidohydrolase 3" evidence="1">
    <location>
        <begin position="54"/>
        <end position="493"/>
    </location>
</feature>